<dbReference type="SUPFAM" id="SSF109604">
    <property type="entry name" value="HD-domain/PDEase-like"/>
    <property type="match status" value="1"/>
</dbReference>
<dbReference type="InterPro" id="IPR006674">
    <property type="entry name" value="HD_domain"/>
</dbReference>
<dbReference type="EMBL" id="CADCTC010000272">
    <property type="protein sequence ID" value="CAA9296584.1"/>
    <property type="molecule type" value="Genomic_DNA"/>
</dbReference>
<accession>A0A6J4K6W9</accession>
<dbReference type="PANTHER" id="PTHR38659">
    <property type="entry name" value="METAL-DEPENDENT PHOSPHOHYDROLASE"/>
    <property type="match status" value="1"/>
</dbReference>
<feature type="domain" description="HD" evidence="1">
    <location>
        <begin position="36"/>
        <end position="107"/>
    </location>
</feature>
<dbReference type="AlphaFoldDB" id="A0A6J4K6W9"/>
<dbReference type="NCBIfam" id="TIGR00277">
    <property type="entry name" value="HDIG"/>
    <property type="match status" value="1"/>
</dbReference>
<name>A0A6J4K6W9_9CHLR</name>
<gene>
    <name evidence="2" type="ORF">AVDCRST_MAG77-5630</name>
</gene>
<protein>
    <submittedName>
        <fullName evidence="2">HDIG domain protein</fullName>
    </submittedName>
</protein>
<reference evidence="2" key="1">
    <citation type="submission" date="2020-02" db="EMBL/GenBank/DDBJ databases">
        <authorList>
            <person name="Meier V. D."/>
        </authorList>
    </citation>
    <scope>NUCLEOTIDE SEQUENCE</scope>
    <source>
        <strain evidence="2">AVDCRST_MAG77</strain>
    </source>
</reference>
<dbReference type="Gene3D" id="1.10.3210.10">
    <property type="entry name" value="Hypothetical protein af1432"/>
    <property type="match status" value="1"/>
</dbReference>
<dbReference type="InterPro" id="IPR006675">
    <property type="entry name" value="HDIG_dom"/>
</dbReference>
<evidence type="ECO:0000313" key="2">
    <source>
        <dbReference type="EMBL" id="CAA9296584.1"/>
    </source>
</evidence>
<evidence type="ECO:0000259" key="1">
    <source>
        <dbReference type="Pfam" id="PF01966"/>
    </source>
</evidence>
<dbReference type="PANTHER" id="PTHR38659:SF2">
    <property type="entry name" value="HDIG DOMAIN PROTEIN"/>
    <property type="match status" value="1"/>
</dbReference>
<dbReference type="Pfam" id="PF01966">
    <property type="entry name" value="HD"/>
    <property type="match status" value="1"/>
</dbReference>
<proteinExistence type="predicted"/>
<sequence length="201" mass="21900">MLSDEVTTMSASVAHPLTREQAWALLTEHTTSPVLIRHALAVEAAMRAMAERMGGDPEHWGAVGLLHDFDFEQHPTIEEHPFAGARVLRERGYDETLVNDILSHASYGGVPRDTPLRKALFAVDELSGFITAVALVRPSKSLSDVEPSSVRKKMKDKAFARAVNRDDIVNGAAELGVDLDEQIRAVTDSLKPIAADLGLQP</sequence>
<organism evidence="2">
    <name type="scientific">uncultured Chloroflexota bacterium</name>
    <dbReference type="NCBI Taxonomy" id="166587"/>
    <lineage>
        <taxon>Bacteria</taxon>
        <taxon>Bacillati</taxon>
        <taxon>Chloroflexota</taxon>
        <taxon>environmental samples</taxon>
    </lineage>
</organism>